<organism evidence="2 3">
    <name type="scientific">Gossypium stocksii</name>
    <dbReference type="NCBI Taxonomy" id="47602"/>
    <lineage>
        <taxon>Eukaryota</taxon>
        <taxon>Viridiplantae</taxon>
        <taxon>Streptophyta</taxon>
        <taxon>Embryophyta</taxon>
        <taxon>Tracheophyta</taxon>
        <taxon>Spermatophyta</taxon>
        <taxon>Magnoliopsida</taxon>
        <taxon>eudicotyledons</taxon>
        <taxon>Gunneridae</taxon>
        <taxon>Pentapetalae</taxon>
        <taxon>rosids</taxon>
        <taxon>malvids</taxon>
        <taxon>Malvales</taxon>
        <taxon>Malvaceae</taxon>
        <taxon>Malvoideae</taxon>
        <taxon>Gossypium</taxon>
    </lineage>
</organism>
<gene>
    <name evidence="2" type="ORF">J1N35_007853</name>
</gene>
<dbReference type="EMBL" id="JAIQCV010000003">
    <property type="protein sequence ID" value="KAH1114475.1"/>
    <property type="molecule type" value="Genomic_DNA"/>
</dbReference>
<name>A0A9D3W9Y8_9ROSI</name>
<dbReference type="OrthoDB" id="1364490at2759"/>
<feature type="region of interest" description="Disordered" evidence="1">
    <location>
        <begin position="309"/>
        <end position="333"/>
    </location>
</feature>
<feature type="compositionally biased region" description="Basic and acidic residues" evidence="1">
    <location>
        <begin position="46"/>
        <end position="59"/>
    </location>
</feature>
<keyword evidence="3" id="KW-1185">Reference proteome</keyword>
<feature type="compositionally biased region" description="Acidic residues" evidence="1">
    <location>
        <begin position="17"/>
        <end position="39"/>
    </location>
</feature>
<comment type="caution">
    <text evidence="2">The sequence shown here is derived from an EMBL/GenBank/DDBJ whole genome shotgun (WGS) entry which is preliminary data.</text>
</comment>
<evidence type="ECO:0000256" key="1">
    <source>
        <dbReference type="SAM" id="MobiDB-lite"/>
    </source>
</evidence>
<reference evidence="2 3" key="1">
    <citation type="journal article" date="2021" name="Plant Biotechnol. J.">
        <title>Multi-omics assisted identification of the key and species-specific regulatory components of drought-tolerant mechanisms in Gossypium stocksii.</title>
        <authorList>
            <person name="Yu D."/>
            <person name="Ke L."/>
            <person name="Zhang D."/>
            <person name="Wu Y."/>
            <person name="Sun Y."/>
            <person name="Mei J."/>
            <person name="Sun J."/>
            <person name="Sun Y."/>
        </authorList>
    </citation>
    <scope>NUCLEOTIDE SEQUENCE [LARGE SCALE GENOMIC DNA]</scope>
    <source>
        <strain evidence="3">cv. E1</strain>
        <tissue evidence="2">Leaf</tissue>
    </source>
</reference>
<accession>A0A9D3W9Y8</accession>
<dbReference type="Proteomes" id="UP000828251">
    <property type="component" value="Unassembled WGS sequence"/>
</dbReference>
<dbReference type="AlphaFoldDB" id="A0A9D3W9Y8"/>
<feature type="region of interest" description="Disordered" evidence="1">
    <location>
        <begin position="1"/>
        <end position="59"/>
    </location>
</feature>
<evidence type="ECO:0000313" key="2">
    <source>
        <dbReference type="EMBL" id="KAH1114475.1"/>
    </source>
</evidence>
<sequence>MEIDDYPLTMEIKDTYNSDEENTSTEENIEIPEPMDTDNTDPYIPKPKEKDKKDPYGKRKIESDIQKYDYLRSFNKDNELVEEMTRIFETIATNDVKPENPGESSSQPIPYRIDDLNKRNVAQGGIYLDLTKIPLSDYEKTIDDWAQSMTIVVNNNSSIWTKEKNFNYFVGTFQGNVLQFLRRWEESEKEECLCLRIQIKNSDIKDLAEDLAISWTTINEYTNTAEAEIKEVNNKIIELFEPNKITTEIQPKLLHLKDLSIPKNWIIGDINNASTSKPVSTIEYMASGDKLYFKNNLLTNTDDNLALPSTSQIEEEEDNKSTTSSTPIGLMDRGKKPLMREWNTVHKKPNKGKLTESNQGFVPMPTQVPFYPNQGYYAPYPMLLKKIAEMEIDDYLLTMEIKDTWESWNSLALSPDSLHLDEIEEMNLTNIQEG</sequence>
<protein>
    <submittedName>
        <fullName evidence="2">Uncharacterized protein</fullName>
    </submittedName>
</protein>
<proteinExistence type="predicted"/>
<evidence type="ECO:0000313" key="3">
    <source>
        <dbReference type="Proteomes" id="UP000828251"/>
    </source>
</evidence>